<organism evidence="2 3">
    <name type="scientific">Chionoecetes opilio</name>
    <name type="common">Atlantic snow crab</name>
    <name type="synonym">Cancer opilio</name>
    <dbReference type="NCBI Taxonomy" id="41210"/>
    <lineage>
        <taxon>Eukaryota</taxon>
        <taxon>Metazoa</taxon>
        <taxon>Ecdysozoa</taxon>
        <taxon>Arthropoda</taxon>
        <taxon>Crustacea</taxon>
        <taxon>Multicrustacea</taxon>
        <taxon>Malacostraca</taxon>
        <taxon>Eumalacostraca</taxon>
        <taxon>Eucarida</taxon>
        <taxon>Decapoda</taxon>
        <taxon>Pleocyemata</taxon>
        <taxon>Brachyura</taxon>
        <taxon>Eubrachyura</taxon>
        <taxon>Majoidea</taxon>
        <taxon>Majidae</taxon>
        <taxon>Chionoecetes</taxon>
    </lineage>
</organism>
<dbReference type="AlphaFoldDB" id="A0A8J4YMC2"/>
<gene>
    <name evidence="2" type="ORF">GWK47_043095</name>
</gene>
<evidence type="ECO:0000256" key="1">
    <source>
        <dbReference type="SAM" id="MobiDB-lite"/>
    </source>
</evidence>
<keyword evidence="3" id="KW-1185">Reference proteome</keyword>
<reference evidence="2" key="1">
    <citation type="submission" date="2020-07" db="EMBL/GenBank/DDBJ databases">
        <title>The High-quality genome of the commercially important snow crab, Chionoecetes opilio.</title>
        <authorList>
            <person name="Jeong J.-H."/>
            <person name="Ryu S."/>
        </authorList>
    </citation>
    <scope>NUCLEOTIDE SEQUENCE</scope>
    <source>
        <strain evidence="2">MADBK_172401_WGS</strain>
        <tissue evidence="2">Digestive gland</tissue>
    </source>
</reference>
<feature type="region of interest" description="Disordered" evidence="1">
    <location>
        <begin position="1"/>
        <end position="30"/>
    </location>
</feature>
<dbReference type="OrthoDB" id="272271at2759"/>
<evidence type="ECO:0000313" key="3">
    <source>
        <dbReference type="Proteomes" id="UP000770661"/>
    </source>
</evidence>
<dbReference type="EMBL" id="JACEEZ010008545">
    <property type="protein sequence ID" value="KAG0723215.1"/>
    <property type="molecule type" value="Genomic_DNA"/>
</dbReference>
<accession>A0A8J4YMC2</accession>
<proteinExistence type="predicted"/>
<protein>
    <submittedName>
        <fullName evidence="2">Uncharacterized protein</fullName>
    </submittedName>
</protein>
<evidence type="ECO:0000313" key="2">
    <source>
        <dbReference type="EMBL" id="KAG0723215.1"/>
    </source>
</evidence>
<sequence length="212" mass="24094">MQSEGPLARGEQQFGTKAEGYPSCQGQRPQSFTKSDVDMCLFQAAKEEGIHRDASMREGTCPSVLRRLAEDEVRFQHQQRYDPTLTHTRLSDEYSYLSWGSPKAHLARCNHLPTRHRQVRPHRSHSMLNGASHCRTDASRLDVTPFCLGSLVRNCHVRVPLPRPAESVSGTCCSKNTRADYSHVTLYGMAWYFFQHYVHQKVDLASNRTSDG</sequence>
<comment type="caution">
    <text evidence="2">The sequence shown here is derived from an EMBL/GenBank/DDBJ whole genome shotgun (WGS) entry which is preliminary data.</text>
</comment>
<name>A0A8J4YMC2_CHIOP</name>
<dbReference type="Proteomes" id="UP000770661">
    <property type="component" value="Unassembled WGS sequence"/>
</dbReference>